<keyword evidence="3" id="KW-1185">Reference proteome</keyword>
<reference evidence="2 3" key="1">
    <citation type="submission" date="2024-05" db="EMBL/GenBank/DDBJ databases">
        <authorList>
            <person name="Wallberg A."/>
        </authorList>
    </citation>
    <scope>NUCLEOTIDE SEQUENCE [LARGE SCALE GENOMIC DNA]</scope>
</reference>
<evidence type="ECO:0000256" key="1">
    <source>
        <dbReference type="SAM" id="MobiDB-lite"/>
    </source>
</evidence>
<organism evidence="2 3">
    <name type="scientific">Meganyctiphanes norvegica</name>
    <name type="common">Northern krill</name>
    <name type="synonym">Thysanopoda norvegica</name>
    <dbReference type="NCBI Taxonomy" id="48144"/>
    <lineage>
        <taxon>Eukaryota</taxon>
        <taxon>Metazoa</taxon>
        <taxon>Ecdysozoa</taxon>
        <taxon>Arthropoda</taxon>
        <taxon>Crustacea</taxon>
        <taxon>Multicrustacea</taxon>
        <taxon>Malacostraca</taxon>
        <taxon>Eumalacostraca</taxon>
        <taxon>Eucarida</taxon>
        <taxon>Euphausiacea</taxon>
        <taxon>Euphausiidae</taxon>
        <taxon>Meganyctiphanes</taxon>
    </lineage>
</organism>
<feature type="non-terminal residue" evidence="2">
    <location>
        <position position="140"/>
    </location>
</feature>
<feature type="compositionally biased region" description="Low complexity" evidence="1">
    <location>
        <begin position="60"/>
        <end position="79"/>
    </location>
</feature>
<feature type="region of interest" description="Disordered" evidence="1">
    <location>
        <begin position="39"/>
        <end position="93"/>
    </location>
</feature>
<name>A0AAV2SNU1_MEGNR</name>
<sequence length="140" mass="15372">RSCAFVPRGRAFYAPATGLSCHKMPKDAKIKFSLDKSTYLKTKPPDLTNKPDIAKKPILKSPTLKKTTQSPSTSKPSPKGAVPKTIDTPPKKEKIVVKSNPLDPKLVNRFSKVPIPTNENKRKCPEKGLNTTTTVLPLPK</sequence>
<dbReference type="EMBL" id="CAXKWB010091320">
    <property type="protein sequence ID" value="CAL4215990.1"/>
    <property type="molecule type" value="Genomic_DNA"/>
</dbReference>
<protein>
    <submittedName>
        <fullName evidence="2">Uncharacterized protein</fullName>
    </submittedName>
</protein>
<evidence type="ECO:0000313" key="2">
    <source>
        <dbReference type="EMBL" id="CAL4215990.1"/>
    </source>
</evidence>
<feature type="compositionally biased region" description="Polar residues" evidence="1">
    <location>
        <begin position="129"/>
        <end position="140"/>
    </location>
</feature>
<evidence type="ECO:0000313" key="3">
    <source>
        <dbReference type="Proteomes" id="UP001497623"/>
    </source>
</evidence>
<feature type="non-terminal residue" evidence="2">
    <location>
        <position position="1"/>
    </location>
</feature>
<feature type="region of interest" description="Disordered" evidence="1">
    <location>
        <begin position="106"/>
        <end position="140"/>
    </location>
</feature>
<dbReference type="AlphaFoldDB" id="A0AAV2SNU1"/>
<dbReference type="Proteomes" id="UP001497623">
    <property type="component" value="Unassembled WGS sequence"/>
</dbReference>
<gene>
    <name evidence="2" type="ORF">MNOR_LOCUS38730</name>
</gene>
<proteinExistence type="predicted"/>
<comment type="caution">
    <text evidence="2">The sequence shown here is derived from an EMBL/GenBank/DDBJ whole genome shotgun (WGS) entry which is preliminary data.</text>
</comment>
<accession>A0AAV2SNU1</accession>